<dbReference type="Proteomes" id="UP000477722">
    <property type="component" value="Unassembled WGS sequence"/>
</dbReference>
<keyword evidence="3" id="KW-0378">Hydrolase</keyword>
<keyword evidence="8" id="KW-1185">Reference proteome</keyword>
<dbReference type="SUPFAM" id="SSF102215">
    <property type="entry name" value="Creatininase"/>
    <property type="match status" value="1"/>
</dbReference>
<organism evidence="7 8">
    <name type="scientific">Streptomyces boncukensis</name>
    <dbReference type="NCBI Taxonomy" id="2711219"/>
    <lineage>
        <taxon>Bacteria</taxon>
        <taxon>Bacillati</taxon>
        <taxon>Actinomycetota</taxon>
        <taxon>Actinomycetes</taxon>
        <taxon>Kitasatosporales</taxon>
        <taxon>Streptomycetaceae</taxon>
        <taxon>Streptomyces</taxon>
    </lineage>
</organism>
<reference evidence="7 8" key="1">
    <citation type="submission" date="2020-02" db="EMBL/GenBank/DDBJ databases">
        <title>Whole-genome analyses of novel actinobacteria.</title>
        <authorList>
            <person name="Sahin N."/>
            <person name="Tatar D."/>
        </authorList>
    </citation>
    <scope>NUCLEOTIDE SEQUENCE [LARGE SCALE GENOMIC DNA]</scope>
    <source>
        <strain evidence="7 8">SB3404</strain>
    </source>
</reference>
<keyword evidence="2" id="KW-0479">Metal-binding</keyword>
<evidence type="ECO:0000256" key="3">
    <source>
        <dbReference type="ARBA" id="ARBA00022801"/>
    </source>
</evidence>
<dbReference type="GO" id="GO:0046872">
    <property type="term" value="F:metal ion binding"/>
    <property type="evidence" value="ECO:0007669"/>
    <property type="project" value="UniProtKB-KW"/>
</dbReference>
<gene>
    <name evidence="7" type="ORF">G5C65_01345</name>
</gene>
<dbReference type="Gene3D" id="3.40.50.10310">
    <property type="entry name" value="Creatininase"/>
    <property type="match status" value="1"/>
</dbReference>
<dbReference type="InterPro" id="IPR003785">
    <property type="entry name" value="Creatininase/forma_Hydrolase"/>
</dbReference>
<evidence type="ECO:0000256" key="1">
    <source>
        <dbReference type="ARBA" id="ARBA00001947"/>
    </source>
</evidence>
<comment type="similarity">
    <text evidence="5">Belongs to the creatininase superfamily.</text>
</comment>
<keyword evidence="4" id="KW-0862">Zinc</keyword>
<dbReference type="GO" id="GO:0016811">
    <property type="term" value="F:hydrolase activity, acting on carbon-nitrogen (but not peptide) bonds, in linear amides"/>
    <property type="evidence" value="ECO:0007669"/>
    <property type="project" value="TreeGrafter"/>
</dbReference>
<name>A0A6G4WQW4_9ACTN</name>
<evidence type="ECO:0000313" key="8">
    <source>
        <dbReference type="Proteomes" id="UP000477722"/>
    </source>
</evidence>
<evidence type="ECO:0000256" key="5">
    <source>
        <dbReference type="ARBA" id="ARBA00024029"/>
    </source>
</evidence>
<sequence length="262" mass="27953">MTLLPTSTSTDIEERQPRVAVLPIGSFEQHGRYLPLITDTVIACVIAREIADAYAVHLLPPITVSCSHEHGSWPGTVSISSRTLSAVIEDIRESLTRSGIEKLVIVNGHGGNYVLSNVVQEANVDGPHMSLFPLSSDWEQARQRGGLVSDRHGDMHAGEIETSVLLHAAPELVRSGYESADHDGGARRFLLTLGMGAYTESGVIGYPSHATAAKGKTVLTSLTQGFAVHLEALGERSDKEQITPGSDEGAAVSRARQGSGRK</sequence>
<dbReference type="EMBL" id="JAAKZZ010000005">
    <property type="protein sequence ID" value="NGO67030.1"/>
    <property type="molecule type" value="Genomic_DNA"/>
</dbReference>
<evidence type="ECO:0000256" key="4">
    <source>
        <dbReference type="ARBA" id="ARBA00022833"/>
    </source>
</evidence>
<protein>
    <submittedName>
        <fullName evidence="7">Creatininase family protein</fullName>
    </submittedName>
</protein>
<dbReference type="PANTHER" id="PTHR35005:SF1">
    <property type="entry name" value="2-AMINO-5-FORMYLAMINO-6-RIBOSYLAMINOPYRIMIDIN-4(3H)-ONE 5'-MONOPHOSPHATE DEFORMYLASE"/>
    <property type="match status" value="1"/>
</dbReference>
<evidence type="ECO:0000256" key="6">
    <source>
        <dbReference type="SAM" id="MobiDB-lite"/>
    </source>
</evidence>
<accession>A0A6G4WQW4</accession>
<feature type="region of interest" description="Disordered" evidence="6">
    <location>
        <begin position="237"/>
        <end position="262"/>
    </location>
</feature>
<evidence type="ECO:0000256" key="2">
    <source>
        <dbReference type="ARBA" id="ARBA00022723"/>
    </source>
</evidence>
<evidence type="ECO:0000313" key="7">
    <source>
        <dbReference type="EMBL" id="NGO67030.1"/>
    </source>
</evidence>
<dbReference type="AlphaFoldDB" id="A0A6G4WQW4"/>
<dbReference type="RefSeq" id="WP_165296694.1">
    <property type="nucleotide sequence ID" value="NZ_JAAKZZ010000005.1"/>
</dbReference>
<proteinExistence type="inferred from homology"/>
<comment type="caution">
    <text evidence="7">The sequence shown here is derived from an EMBL/GenBank/DDBJ whole genome shotgun (WGS) entry which is preliminary data.</text>
</comment>
<dbReference type="PANTHER" id="PTHR35005">
    <property type="entry name" value="3-DEHYDRO-SCYLLO-INOSOSE HYDROLASE"/>
    <property type="match status" value="1"/>
</dbReference>
<dbReference type="InterPro" id="IPR024087">
    <property type="entry name" value="Creatininase-like_sf"/>
</dbReference>
<dbReference type="GO" id="GO:0009231">
    <property type="term" value="P:riboflavin biosynthetic process"/>
    <property type="evidence" value="ECO:0007669"/>
    <property type="project" value="TreeGrafter"/>
</dbReference>
<comment type="cofactor">
    <cofactor evidence="1">
        <name>Zn(2+)</name>
        <dbReference type="ChEBI" id="CHEBI:29105"/>
    </cofactor>
</comment>
<dbReference type="Pfam" id="PF02633">
    <property type="entry name" value="Creatininase"/>
    <property type="match status" value="1"/>
</dbReference>